<comment type="subcellular location">
    <subcellularLocation>
        <location evidence="1">Membrane</location>
    </subcellularLocation>
</comment>
<feature type="compositionally biased region" description="Basic and acidic residues" evidence="5">
    <location>
        <begin position="406"/>
        <end position="415"/>
    </location>
</feature>
<feature type="transmembrane region" description="Helical" evidence="6">
    <location>
        <begin position="216"/>
        <end position="242"/>
    </location>
</feature>
<comment type="caution">
    <text evidence="8">The sequence shown here is derived from an EMBL/GenBank/DDBJ whole genome shotgun (WGS) entry which is preliminary data.</text>
</comment>
<evidence type="ECO:0000256" key="3">
    <source>
        <dbReference type="ARBA" id="ARBA00022989"/>
    </source>
</evidence>
<evidence type="ECO:0000256" key="5">
    <source>
        <dbReference type="SAM" id="MobiDB-lite"/>
    </source>
</evidence>
<sequence length="529" mass="59993">MNYNDRIQCLKTIFVLLAIIFYIPAELWVMQTGHVTKIACIAKETLQSTFLDTYPIGITVVAVIRFRLAICRENADIVVSNAFFLMVTVCSFVLALITAATKLIVRITTMESNSSNKTGSGNYFCFNVRHDGINYLNIGSTMLMYIIPSIMVTALYTGLVYISSSSITRIQQYSDNNDRITIIERHNSIPNMTATNRILPNVTEARKTGAKICQSVTTLIIFFLVSTVPISCIEICLSITYSTQPLKIFLLYLKTVMCILHAIGEGALHREKRRRVMMFLYKYLSSTTSTSIVRRISRDVLGQAVIFHTNVQLSTLKEESIESIHVSDNVEQSNTVTQDEVFTADITLRKSSALQQNEYGKQLYIETNTKREKHERVTNRIQVKSTETFKNCGSITSETVENLENSDVKSPREMFENTQTPSKCKTPDIGLKQRDRHTHTSPKVVHRCKESAFVTKSIAGITRKISSSKRYKSFSPMNNYAINSPCRFFDQPSIQLHIFDDIPLESNIPFFEQSSGTPSRDYQPQNSRH</sequence>
<dbReference type="GO" id="GO:0016020">
    <property type="term" value="C:membrane"/>
    <property type="evidence" value="ECO:0007669"/>
    <property type="project" value="UniProtKB-SubCell"/>
</dbReference>
<dbReference type="Proteomes" id="UP000683360">
    <property type="component" value="Unassembled WGS sequence"/>
</dbReference>
<accession>A0A8S3RVQ6</accession>
<keyword evidence="3 6" id="KW-1133">Transmembrane helix</keyword>
<proteinExistence type="predicted"/>
<evidence type="ECO:0000313" key="8">
    <source>
        <dbReference type="EMBL" id="CAG2213141.1"/>
    </source>
</evidence>
<evidence type="ECO:0000313" key="9">
    <source>
        <dbReference type="Proteomes" id="UP000683360"/>
    </source>
</evidence>
<feature type="transmembrane region" description="Helical" evidence="6">
    <location>
        <begin position="82"/>
        <end position="105"/>
    </location>
</feature>
<evidence type="ECO:0000256" key="2">
    <source>
        <dbReference type="ARBA" id="ARBA00022692"/>
    </source>
</evidence>
<organism evidence="8 9">
    <name type="scientific">Mytilus edulis</name>
    <name type="common">Blue mussel</name>
    <dbReference type="NCBI Taxonomy" id="6550"/>
    <lineage>
        <taxon>Eukaryota</taxon>
        <taxon>Metazoa</taxon>
        <taxon>Spiralia</taxon>
        <taxon>Lophotrochozoa</taxon>
        <taxon>Mollusca</taxon>
        <taxon>Bivalvia</taxon>
        <taxon>Autobranchia</taxon>
        <taxon>Pteriomorphia</taxon>
        <taxon>Mytilida</taxon>
        <taxon>Mytiloidea</taxon>
        <taxon>Mytilidae</taxon>
        <taxon>Mytilinae</taxon>
        <taxon>Mytilus</taxon>
    </lineage>
</organism>
<feature type="domain" description="G-protein coupled receptors family 1 profile" evidence="7">
    <location>
        <begin position="1"/>
        <end position="269"/>
    </location>
</feature>
<gene>
    <name evidence="8" type="ORF">MEDL_27065</name>
</gene>
<dbReference type="AlphaFoldDB" id="A0A8S3RVQ6"/>
<evidence type="ECO:0000256" key="1">
    <source>
        <dbReference type="ARBA" id="ARBA00004370"/>
    </source>
</evidence>
<evidence type="ECO:0000259" key="7">
    <source>
        <dbReference type="PROSITE" id="PS50262"/>
    </source>
</evidence>
<keyword evidence="2 6" id="KW-0812">Transmembrane</keyword>
<feature type="transmembrane region" description="Helical" evidence="6">
    <location>
        <begin position="142"/>
        <end position="162"/>
    </location>
</feature>
<evidence type="ECO:0000256" key="6">
    <source>
        <dbReference type="SAM" id="Phobius"/>
    </source>
</evidence>
<dbReference type="PROSITE" id="PS50262">
    <property type="entry name" value="G_PROTEIN_RECEP_F1_2"/>
    <property type="match status" value="1"/>
</dbReference>
<feature type="region of interest" description="Disordered" evidence="5">
    <location>
        <begin position="404"/>
        <end position="442"/>
    </location>
</feature>
<dbReference type="CDD" id="cd00637">
    <property type="entry name" value="7tm_classA_rhodopsin-like"/>
    <property type="match status" value="1"/>
</dbReference>
<feature type="region of interest" description="Disordered" evidence="5">
    <location>
        <begin position="509"/>
        <end position="529"/>
    </location>
</feature>
<feature type="compositionally biased region" description="Polar residues" evidence="5">
    <location>
        <begin position="512"/>
        <end position="529"/>
    </location>
</feature>
<name>A0A8S3RVQ6_MYTED</name>
<feature type="transmembrane region" description="Helical" evidence="6">
    <location>
        <begin position="12"/>
        <end position="30"/>
    </location>
</feature>
<keyword evidence="9" id="KW-1185">Reference proteome</keyword>
<dbReference type="InterPro" id="IPR017452">
    <property type="entry name" value="GPCR_Rhodpsn_7TM"/>
</dbReference>
<dbReference type="SUPFAM" id="SSF81321">
    <property type="entry name" value="Family A G protein-coupled receptor-like"/>
    <property type="match status" value="1"/>
</dbReference>
<protein>
    <recommendedName>
        <fullName evidence="7">G-protein coupled receptors family 1 profile domain-containing protein</fullName>
    </recommendedName>
</protein>
<reference evidence="8" key="1">
    <citation type="submission" date="2021-03" db="EMBL/GenBank/DDBJ databases">
        <authorList>
            <person name="Bekaert M."/>
        </authorList>
    </citation>
    <scope>NUCLEOTIDE SEQUENCE</scope>
</reference>
<evidence type="ECO:0000256" key="4">
    <source>
        <dbReference type="ARBA" id="ARBA00023136"/>
    </source>
</evidence>
<keyword evidence="4 6" id="KW-0472">Membrane</keyword>
<dbReference type="Gene3D" id="1.20.1070.10">
    <property type="entry name" value="Rhodopsin 7-helix transmembrane proteins"/>
    <property type="match status" value="1"/>
</dbReference>
<dbReference type="OrthoDB" id="6147090at2759"/>
<dbReference type="EMBL" id="CAJPWZ010001334">
    <property type="protein sequence ID" value="CAG2213141.1"/>
    <property type="molecule type" value="Genomic_DNA"/>
</dbReference>
<feature type="transmembrane region" description="Helical" evidence="6">
    <location>
        <begin position="50"/>
        <end position="70"/>
    </location>
</feature>
<feature type="transmembrane region" description="Helical" evidence="6">
    <location>
        <begin position="248"/>
        <end position="268"/>
    </location>
</feature>